<accession>A0A8A1LRA2</accession>
<evidence type="ECO:0000313" key="2">
    <source>
        <dbReference type="Proteomes" id="UP000663419"/>
    </source>
</evidence>
<name>A0A8A1LRA2_AJEC8</name>
<dbReference type="VEuPathDB" id="FungiDB:I7I53_03881"/>
<protein>
    <submittedName>
        <fullName evidence="1">Uncharacterized protein</fullName>
    </submittedName>
</protein>
<dbReference type="Proteomes" id="UP000663419">
    <property type="component" value="Chromosome 4"/>
</dbReference>
<organism evidence="1 2">
    <name type="scientific">Ajellomyces capsulatus (strain H88)</name>
    <name type="common">Darling's disease fungus</name>
    <name type="synonym">Histoplasma capsulatum</name>
    <dbReference type="NCBI Taxonomy" id="544711"/>
    <lineage>
        <taxon>Eukaryota</taxon>
        <taxon>Fungi</taxon>
        <taxon>Dikarya</taxon>
        <taxon>Ascomycota</taxon>
        <taxon>Pezizomycotina</taxon>
        <taxon>Eurotiomycetes</taxon>
        <taxon>Eurotiomycetidae</taxon>
        <taxon>Onygenales</taxon>
        <taxon>Ajellomycetaceae</taxon>
        <taxon>Histoplasma</taxon>
    </lineage>
</organism>
<proteinExistence type="predicted"/>
<dbReference type="EMBL" id="CP069105">
    <property type="protein sequence ID" value="QSS55880.1"/>
    <property type="molecule type" value="Genomic_DNA"/>
</dbReference>
<sequence length="201" mass="21849">MARCGCLPRWMTTSFMACTPPSSSEGEAMVAPSRWTGRPSGVYTPTRRRLRTRIFADLDAPMDFPRTEVQPSAGEGSVVEDTDGPFSASILCPWRTNRDARSPGPAPDMYTSLKAPLYSENFHSPRKPNVPILKARIGGTSLDVAKKEDARRMVPSPPSVTVRSIFLGGSLSRSRLVYTGNDSTSCTSAAVSRSNMIEMGE</sequence>
<reference evidence="1" key="1">
    <citation type="submission" date="2021-01" db="EMBL/GenBank/DDBJ databases">
        <title>Chromosome-level genome assembly of a human fungal pathogen reveals clustering of transcriptionally co-regulated genes.</title>
        <authorList>
            <person name="Voorhies M."/>
            <person name="Cohen S."/>
            <person name="Shea T.P."/>
            <person name="Petrus S."/>
            <person name="Munoz J.F."/>
            <person name="Poplawski S."/>
            <person name="Goldman W.E."/>
            <person name="Michael T."/>
            <person name="Cuomo C.A."/>
            <person name="Sil A."/>
            <person name="Beyhan S."/>
        </authorList>
    </citation>
    <scope>NUCLEOTIDE SEQUENCE</scope>
    <source>
        <strain evidence="1">H88</strain>
    </source>
</reference>
<dbReference type="AlphaFoldDB" id="A0A8A1LRA2"/>
<gene>
    <name evidence="1" type="ORF">I7I53_03881</name>
</gene>
<evidence type="ECO:0000313" key="1">
    <source>
        <dbReference type="EMBL" id="QSS55880.1"/>
    </source>
</evidence>